<dbReference type="InterPro" id="IPR052161">
    <property type="entry name" value="Mycobact_Acyl-CoA_DH"/>
</dbReference>
<dbReference type="GO" id="GO:0005886">
    <property type="term" value="C:plasma membrane"/>
    <property type="evidence" value="ECO:0007669"/>
    <property type="project" value="TreeGrafter"/>
</dbReference>
<dbReference type="SUPFAM" id="SSF47203">
    <property type="entry name" value="Acyl-CoA dehydrogenase C-terminal domain-like"/>
    <property type="match status" value="1"/>
</dbReference>
<dbReference type="GO" id="GO:0016627">
    <property type="term" value="F:oxidoreductase activity, acting on the CH-CH group of donors"/>
    <property type="evidence" value="ECO:0007669"/>
    <property type="project" value="InterPro"/>
</dbReference>
<dbReference type="Pfam" id="PF02770">
    <property type="entry name" value="Acyl-CoA_dh_M"/>
    <property type="match status" value="1"/>
</dbReference>
<dbReference type="InterPro" id="IPR006091">
    <property type="entry name" value="Acyl-CoA_Oxase/DH_mid-dom"/>
</dbReference>
<keyword evidence="5" id="KW-0560">Oxidoreductase</keyword>
<dbReference type="InterPro" id="IPR009100">
    <property type="entry name" value="AcylCoA_DH/oxidase_NM_dom_sf"/>
</dbReference>
<dbReference type="PANTHER" id="PTHR43292">
    <property type="entry name" value="ACYL-COA DEHYDROGENASE"/>
    <property type="match status" value="1"/>
</dbReference>
<accession>A0A6J7G5P8</accession>
<evidence type="ECO:0000256" key="1">
    <source>
        <dbReference type="ARBA" id="ARBA00001974"/>
    </source>
</evidence>
<evidence type="ECO:0000313" key="10">
    <source>
        <dbReference type="EMBL" id="CAB4745773.1"/>
    </source>
</evidence>
<sequence>MDFEFSEDQQAFNKEVISFCDDHDTIDIFDVTRENMAQIVDTPERRAFMKEVGHKGWLGITWPTEYGGQEGEGVYEYILNEELAGRGGPQIGKGVGIIGKTLIAHGSDFLKDMFLPMILENDVEFAVGYSEPNAGSDAASMRMKGVPHTNSEGKTGWLVNGQKTWTTSAHFAEWYWCGVRTDQDNKHLGISLMLIPLDDPGITINGIWTMGDERTNEVWLDNVFVPDEFVVGEVNYGFKYISQALDLERFTMFTYAPIKQRLDLLTEYVRTTMRDGEPLKNDPVIRSRMAVLHTEAEVARVMGLKFVAEAVKVEALVRAGKEYQPPTVIASEYKLFATELSRRLADASMDIGGPGTQLRVKTEDAPMAGRSESTYRYTVIDTIGGGSSEIQKNIIARRGLGLPKNF</sequence>
<evidence type="ECO:0000256" key="5">
    <source>
        <dbReference type="ARBA" id="ARBA00023002"/>
    </source>
</evidence>
<dbReference type="InterPro" id="IPR036250">
    <property type="entry name" value="AcylCo_DH-like_C"/>
</dbReference>
<feature type="domain" description="Acyl-CoA oxidase/dehydrogenase middle" evidence="7">
    <location>
        <begin position="126"/>
        <end position="223"/>
    </location>
</feature>
<name>A0A6J7G5P8_9ZZZZ</name>
<evidence type="ECO:0000259" key="6">
    <source>
        <dbReference type="Pfam" id="PF00441"/>
    </source>
</evidence>
<evidence type="ECO:0000256" key="2">
    <source>
        <dbReference type="ARBA" id="ARBA00009347"/>
    </source>
</evidence>
<gene>
    <name evidence="9" type="ORF">UFOPK1358_00363</name>
    <name evidence="10" type="ORF">UFOPK2766_01350</name>
    <name evidence="11" type="ORF">UFOPK3519_00868</name>
</gene>
<feature type="domain" description="Acyl-CoA dehydrogenase/oxidase C-terminal" evidence="6">
    <location>
        <begin position="236"/>
        <end position="399"/>
    </location>
</feature>
<dbReference type="InterPro" id="IPR009075">
    <property type="entry name" value="AcylCo_DH/oxidase_C"/>
</dbReference>
<protein>
    <submittedName>
        <fullName evidence="11">Unannotated protein</fullName>
    </submittedName>
</protein>
<dbReference type="EMBL" id="CAFBMG010000056">
    <property type="protein sequence ID" value="CAB4901718.1"/>
    <property type="molecule type" value="Genomic_DNA"/>
</dbReference>
<dbReference type="InterPro" id="IPR046373">
    <property type="entry name" value="Acyl-CoA_Oxase/DH_mid-dom_sf"/>
</dbReference>
<dbReference type="EMBL" id="CAEZSF010000019">
    <property type="protein sequence ID" value="CAB4531222.1"/>
    <property type="molecule type" value="Genomic_DNA"/>
</dbReference>
<dbReference type="AlphaFoldDB" id="A0A6J7G5P8"/>
<dbReference type="SUPFAM" id="SSF56645">
    <property type="entry name" value="Acyl-CoA dehydrogenase NM domain-like"/>
    <property type="match status" value="1"/>
</dbReference>
<dbReference type="Gene3D" id="2.40.110.10">
    <property type="entry name" value="Butyryl-CoA Dehydrogenase, subunit A, domain 2"/>
    <property type="match status" value="1"/>
</dbReference>
<keyword evidence="4" id="KW-0274">FAD</keyword>
<dbReference type="InterPro" id="IPR013786">
    <property type="entry name" value="AcylCoA_DH/ox_N"/>
</dbReference>
<dbReference type="Gene3D" id="1.10.540.10">
    <property type="entry name" value="Acyl-CoA dehydrogenase/oxidase, N-terminal domain"/>
    <property type="match status" value="1"/>
</dbReference>
<dbReference type="Pfam" id="PF02771">
    <property type="entry name" value="Acyl-CoA_dh_N"/>
    <property type="match status" value="1"/>
</dbReference>
<reference evidence="11" key="1">
    <citation type="submission" date="2020-05" db="EMBL/GenBank/DDBJ databases">
        <authorList>
            <person name="Chiriac C."/>
            <person name="Salcher M."/>
            <person name="Ghai R."/>
            <person name="Kavagutti S V."/>
        </authorList>
    </citation>
    <scope>NUCLEOTIDE SEQUENCE</scope>
</reference>
<keyword evidence="3" id="KW-0285">Flavoprotein</keyword>
<comment type="similarity">
    <text evidence="2">Belongs to the acyl-CoA dehydrogenase family.</text>
</comment>
<proteinExistence type="inferred from homology"/>
<comment type="cofactor">
    <cofactor evidence="1">
        <name>FAD</name>
        <dbReference type="ChEBI" id="CHEBI:57692"/>
    </cofactor>
</comment>
<dbReference type="Pfam" id="PF00441">
    <property type="entry name" value="Acyl-CoA_dh_1"/>
    <property type="match status" value="1"/>
</dbReference>
<dbReference type="EMBL" id="CAEZYU010000060">
    <property type="protein sequence ID" value="CAB4745773.1"/>
    <property type="molecule type" value="Genomic_DNA"/>
</dbReference>
<organism evidence="11">
    <name type="scientific">freshwater metagenome</name>
    <dbReference type="NCBI Taxonomy" id="449393"/>
    <lineage>
        <taxon>unclassified sequences</taxon>
        <taxon>metagenomes</taxon>
        <taxon>ecological metagenomes</taxon>
    </lineage>
</organism>
<evidence type="ECO:0000313" key="9">
    <source>
        <dbReference type="EMBL" id="CAB4531222.1"/>
    </source>
</evidence>
<evidence type="ECO:0000259" key="7">
    <source>
        <dbReference type="Pfam" id="PF02770"/>
    </source>
</evidence>
<dbReference type="InterPro" id="IPR037069">
    <property type="entry name" value="AcylCoA_DH/ox_N_sf"/>
</dbReference>
<evidence type="ECO:0000259" key="8">
    <source>
        <dbReference type="Pfam" id="PF02771"/>
    </source>
</evidence>
<evidence type="ECO:0000256" key="4">
    <source>
        <dbReference type="ARBA" id="ARBA00022827"/>
    </source>
</evidence>
<dbReference type="PANTHER" id="PTHR43292:SF3">
    <property type="entry name" value="ACYL-COA DEHYDROGENASE FADE29"/>
    <property type="match status" value="1"/>
</dbReference>
<evidence type="ECO:0000313" key="11">
    <source>
        <dbReference type="EMBL" id="CAB4901718.1"/>
    </source>
</evidence>
<evidence type="ECO:0000256" key="3">
    <source>
        <dbReference type="ARBA" id="ARBA00022630"/>
    </source>
</evidence>
<feature type="domain" description="Acyl-CoA dehydrogenase/oxidase N-terminal" evidence="8">
    <location>
        <begin position="6"/>
        <end position="120"/>
    </location>
</feature>
<dbReference type="GO" id="GO:0050660">
    <property type="term" value="F:flavin adenine dinucleotide binding"/>
    <property type="evidence" value="ECO:0007669"/>
    <property type="project" value="InterPro"/>
</dbReference>
<dbReference type="Gene3D" id="1.20.140.10">
    <property type="entry name" value="Butyryl-CoA Dehydrogenase, subunit A, domain 3"/>
    <property type="match status" value="1"/>
</dbReference>